<dbReference type="InterPro" id="IPR050520">
    <property type="entry name" value="INO80/SWR1_helicase"/>
</dbReference>
<evidence type="ECO:0000259" key="13">
    <source>
        <dbReference type="PROSITE" id="PS51194"/>
    </source>
</evidence>
<feature type="compositionally biased region" description="Polar residues" evidence="11">
    <location>
        <begin position="27"/>
        <end position="61"/>
    </location>
</feature>
<evidence type="ECO:0000256" key="11">
    <source>
        <dbReference type="SAM" id="MobiDB-lite"/>
    </source>
</evidence>
<evidence type="ECO:0000313" key="15">
    <source>
        <dbReference type="Proteomes" id="UP000031512"/>
    </source>
</evidence>
<feature type="compositionally biased region" description="Basic and acidic residues" evidence="11">
    <location>
        <begin position="1402"/>
        <end position="1412"/>
    </location>
</feature>
<dbReference type="OrthoDB" id="448448at2759"/>
<dbReference type="PANTHER" id="PTHR45685:SF1">
    <property type="entry name" value="HELICASE SRCAP"/>
    <property type="match status" value="1"/>
</dbReference>
<protein>
    <submittedName>
        <fullName evidence="14">Helicase family member protein</fullName>
        <ecNumber evidence="14">2.7.11.1</ecNumber>
    </submittedName>
</protein>
<gene>
    <name evidence="14" type="ORF">BEWA_043350</name>
</gene>
<dbReference type="CDD" id="cd18003">
    <property type="entry name" value="DEXQc_SRCAP"/>
    <property type="match status" value="1"/>
</dbReference>
<dbReference type="Pfam" id="PF00271">
    <property type="entry name" value="Helicase_C"/>
    <property type="match status" value="1"/>
</dbReference>
<dbReference type="Gene3D" id="1.20.120.850">
    <property type="entry name" value="SWI2/SNF2 ATPases, N-terminal domain"/>
    <property type="match status" value="1"/>
</dbReference>
<evidence type="ECO:0000256" key="6">
    <source>
        <dbReference type="ARBA" id="ARBA00022840"/>
    </source>
</evidence>
<feature type="region of interest" description="Disordered" evidence="11">
    <location>
        <begin position="478"/>
        <end position="526"/>
    </location>
</feature>
<comment type="caution">
    <text evidence="14">The sequence shown here is derived from an EMBL/GenBank/DDBJ whole genome shotgun (WGS) entry which is preliminary data.</text>
</comment>
<dbReference type="SMART" id="SM00490">
    <property type="entry name" value="HELICc"/>
    <property type="match status" value="1"/>
</dbReference>
<dbReference type="InterPro" id="IPR014001">
    <property type="entry name" value="Helicase_ATP-bd"/>
</dbReference>
<feature type="region of interest" description="Disordered" evidence="11">
    <location>
        <begin position="27"/>
        <end position="86"/>
    </location>
</feature>
<keyword evidence="8" id="KW-0238">DNA-binding</keyword>
<feature type="coiled-coil region" evidence="10">
    <location>
        <begin position="137"/>
        <end position="164"/>
    </location>
</feature>
<name>L1LGA3_THEEQ</name>
<evidence type="ECO:0000256" key="5">
    <source>
        <dbReference type="ARBA" id="ARBA00022806"/>
    </source>
</evidence>
<dbReference type="GO" id="GO:0006338">
    <property type="term" value="P:chromatin remodeling"/>
    <property type="evidence" value="ECO:0007669"/>
    <property type="project" value="TreeGrafter"/>
</dbReference>
<feature type="compositionally biased region" description="Polar residues" evidence="11">
    <location>
        <begin position="322"/>
        <end position="332"/>
    </location>
</feature>
<feature type="coiled-coil region" evidence="10">
    <location>
        <begin position="348"/>
        <end position="386"/>
    </location>
</feature>
<dbReference type="EC" id="2.7.11.1" evidence="14"/>
<dbReference type="CDD" id="cd18793">
    <property type="entry name" value="SF2_C_SNF"/>
    <property type="match status" value="1"/>
</dbReference>
<dbReference type="GO" id="GO:0003677">
    <property type="term" value="F:DNA binding"/>
    <property type="evidence" value="ECO:0007669"/>
    <property type="project" value="UniProtKB-KW"/>
</dbReference>
<keyword evidence="14" id="KW-0808">Transferase</keyword>
<proteinExistence type="inferred from homology"/>
<evidence type="ECO:0000256" key="8">
    <source>
        <dbReference type="ARBA" id="ARBA00023125"/>
    </source>
</evidence>
<dbReference type="RefSeq" id="XP_004833746.1">
    <property type="nucleotide sequence ID" value="XM_004833689.1"/>
</dbReference>
<dbReference type="Gene3D" id="3.40.50.10810">
    <property type="entry name" value="Tandem AAA-ATPase domain"/>
    <property type="match status" value="1"/>
</dbReference>
<evidence type="ECO:0000256" key="3">
    <source>
        <dbReference type="ARBA" id="ARBA00022741"/>
    </source>
</evidence>
<dbReference type="GO" id="GO:0016887">
    <property type="term" value="F:ATP hydrolysis activity"/>
    <property type="evidence" value="ECO:0007669"/>
    <property type="project" value="TreeGrafter"/>
</dbReference>
<feature type="compositionally biased region" description="Basic and acidic residues" evidence="11">
    <location>
        <begin position="64"/>
        <end position="76"/>
    </location>
</feature>
<feature type="region of interest" description="Disordered" evidence="11">
    <location>
        <begin position="1398"/>
        <end position="1430"/>
    </location>
</feature>
<feature type="region of interest" description="Disordered" evidence="11">
    <location>
        <begin position="312"/>
        <end position="345"/>
    </location>
</feature>
<dbReference type="InterPro" id="IPR027417">
    <property type="entry name" value="P-loop_NTPase"/>
</dbReference>
<keyword evidence="5 14" id="KW-0347">Helicase</keyword>
<dbReference type="GO" id="GO:0004674">
    <property type="term" value="F:protein serine/threonine kinase activity"/>
    <property type="evidence" value="ECO:0007669"/>
    <property type="project" value="UniProtKB-EC"/>
</dbReference>
<comment type="similarity">
    <text evidence="2">Belongs to the SNF2/RAD54 helicase family. SWR1 subfamily.</text>
</comment>
<dbReference type="GO" id="GO:0042393">
    <property type="term" value="F:histone binding"/>
    <property type="evidence" value="ECO:0007669"/>
    <property type="project" value="TreeGrafter"/>
</dbReference>
<comment type="subcellular location">
    <subcellularLocation>
        <location evidence="1">Nucleus</location>
    </subcellularLocation>
</comment>
<dbReference type="GO" id="GO:0005524">
    <property type="term" value="F:ATP binding"/>
    <property type="evidence" value="ECO:0007669"/>
    <property type="project" value="UniProtKB-KW"/>
</dbReference>
<dbReference type="Pfam" id="PF07529">
    <property type="entry name" value="HSA"/>
    <property type="match status" value="1"/>
</dbReference>
<dbReference type="VEuPathDB" id="PiroplasmaDB:BEWA_043350"/>
<dbReference type="GeneID" id="15807742"/>
<evidence type="ECO:0000256" key="7">
    <source>
        <dbReference type="ARBA" id="ARBA00022853"/>
    </source>
</evidence>
<reference evidence="14 15" key="1">
    <citation type="journal article" date="2012" name="BMC Genomics">
        <title>Comparative genomic analysis and phylogenetic position of Theileria equi.</title>
        <authorList>
            <person name="Kappmeyer L.S."/>
            <person name="Thiagarajan M."/>
            <person name="Herndon D.R."/>
            <person name="Ramsay J.D."/>
            <person name="Caler E."/>
            <person name="Djikeng A."/>
            <person name="Gillespie J.J."/>
            <person name="Lau A.O."/>
            <person name="Roalson E.H."/>
            <person name="Silva J.C."/>
            <person name="Silva M.G."/>
            <person name="Suarez C.E."/>
            <person name="Ueti M.W."/>
            <person name="Nene V.M."/>
            <person name="Mealey R.H."/>
            <person name="Knowles D.P."/>
            <person name="Brayton K.A."/>
        </authorList>
    </citation>
    <scope>NUCLEOTIDE SEQUENCE [LARGE SCALE GENOMIC DNA]</scope>
    <source>
        <strain evidence="14 15">WA</strain>
    </source>
</reference>
<dbReference type="InterPro" id="IPR000330">
    <property type="entry name" value="SNF2_N"/>
</dbReference>
<dbReference type="InterPro" id="IPR049730">
    <property type="entry name" value="SNF2/RAD54-like_C"/>
</dbReference>
<evidence type="ECO:0000256" key="2">
    <source>
        <dbReference type="ARBA" id="ARBA00009220"/>
    </source>
</evidence>
<evidence type="ECO:0000313" key="14">
    <source>
        <dbReference type="EMBL" id="EKX74294.1"/>
    </source>
</evidence>
<organism evidence="14 15">
    <name type="scientific">Theileria equi strain WA</name>
    <dbReference type="NCBI Taxonomy" id="1537102"/>
    <lineage>
        <taxon>Eukaryota</taxon>
        <taxon>Sar</taxon>
        <taxon>Alveolata</taxon>
        <taxon>Apicomplexa</taxon>
        <taxon>Aconoidasida</taxon>
        <taxon>Piroplasmida</taxon>
        <taxon>Theileriidae</taxon>
        <taxon>Theileria</taxon>
    </lineage>
</organism>
<keyword evidence="3" id="KW-0547">Nucleotide-binding</keyword>
<dbReference type="PANTHER" id="PTHR45685">
    <property type="entry name" value="HELICASE SRCAP-RELATED"/>
    <property type="match status" value="1"/>
</dbReference>
<feature type="compositionally biased region" description="Acidic residues" evidence="11">
    <location>
        <begin position="510"/>
        <end position="519"/>
    </location>
</feature>
<keyword evidence="7" id="KW-0156">Chromatin regulator</keyword>
<keyword evidence="6" id="KW-0067">ATP-binding</keyword>
<keyword evidence="4" id="KW-0378">Hydrolase</keyword>
<evidence type="ECO:0000259" key="12">
    <source>
        <dbReference type="PROSITE" id="PS51192"/>
    </source>
</evidence>
<evidence type="ECO:0000256" key="9">
    <source>
        <dbReference type="ARBA" id="ARBA00023242"/>
    </source>
</evidence>
<feature type="compositionally biased region" description="Acidic residues" evidence="11">
    <location>
        <begin position="1413"/>
        <end position="1430"/>
    </location>
</feature>
<dbReference type="GO" id="GO:0000812">
    <property type="term" value="C:Swr1 complex"/>
    <property type="evidence" value="ECO:0007669"/>
    <property type="project" value="TreeGrafter"/>
</dbReference>
<keyword evidence="15" id="KW-1185">Reference proteome</keyword>
<dbReference type="SMART" id="SM00487">
    <property type="entry name" value="DEXDc"/>
    <property type="match status" value="1"/>
</dbReference>
<keyword evidence="9" id="KW-0539">Nucleus</keyword>
<dbReference type="InterPro" id="IPR038718">
    <property type="entry name" value="SNF2-like_sf"/>
</dbReference>
<dbReference type="PROSITE" id="PS51194">
    <property type="entry name" value="HELICASE_CTER"/>
    <property type="match status" value="1"/>
</dbReference>
<feature type="domain" description="Helicase ATP-binding" evidence="12">
    <location>
        <begin position="550"/>
        <end position="715"/>
    </location>
</feature>
<evidence type="ECO:0000256" key="10">
    <source>
        <dbReference type="SAM" id="Coils"/>
    </source>
</evidence>
<feature type="domain" description="Helicase C-terminal" evidence="13">
    <location>
        <begin position="1117"/>
        <end position="1267"/>
    </location>
</feature>
<keyword evidence="10" id="KW-0175">Coiled coil</keyword>
<dbReference type="Gene3D" id="3.40.50.300">
    <property type="entry name" value="P-loop containing nucleotide triphosphate hydrolases"/>
    <property type="match status" value="1"/>
</dbReference>
<dbReference type="InterPro" id="IPR001650">
    <property type="entry name" value="Helicase_C-like"/>
</dbReference>
<accession>L1LGA3</accession>
<sequence length="1430" mass="165833">MAADDSLCKTNPYDEKMKTEFPIISNFNSVSPLTNESQPIGSDVSSLKSSTMERQNSSKHSNSVKREVSFKSKKEPIATSSHWNEKQRIKERGREFIDAMYSSNMDILSQTLSSLRSMSSDHVPLEEGYFTKLGGHYKEFEDETEQINSDIARYQKELSQIHEQMGKGNLPKCNEPSKGYDSTLWDDILGEMKDFQDLVDDEHKEKRKKFKALILATQKHFAKLASIKLKEKQEENKLKMQTCKNISSIIDIFWKKIEIFAWERLKRDLQAQLVEKKRLRLDKFIEDAIKMSASQDEAKIIQKKISNIKRQKSAPSVAGDIQTISEEPSQIESKQEPGDNLSDDDFNISEEMKKMEKYDQELEMAMEQEEEENTNPLNELSALEDDANIPIEEIIKRYESDAMNFKQSSEPEPISDAEDEYVMDTQMWDNQERDDLDLDNEMSTDEEDKVNPLTEISALEDDTNMPIEELIKRYGLHNQSDNNSVDDDYDSNHTSVESGESLPSDKGSDCETDETEDDLESNKSPNEVQIPSLIRANLRPYQLEGLRWLAKLYDKGLNGILADEMGLGKTLQAICLLAFLACERGNWGPHLIVVPTSVLLNWVMEFQKFCPGFKILAYYGTPAERAKKRVGWNQPYSFNVCIASYSTVVQDAFIMKRKSWVYMILDEAQNIKNFNSKRWQTLLTFNTVGRLLLTGTPLQNSLQELWSLMHFILPEIFSSHSEFKEWFSDPLTEAIECEQITSETGGKDGSPNELVTKLHAVFRPYLLRRLKKDVEKQMPSKYEHVVKCYLTRRQKVLYDEFMSSRTTTETLANRDHRKMFNVLVHLRKICNHPDQLDSRPVESPYLDPSLVPDVVIPSFLEIPDVLNAKLYHRDIFTVESVEKYYKQRRYPVLPLSPHLWKGKESQFKYYRGYSYSTNNYNKSIYEIPVVRRKRPLKFGFGSSDLSWDPILIKELSTSDYCAFSSQKYLKVNDGRKLSPKKSVICETKRELLELGNYNFLNIVNNDIHKNNRWKFLTEPTVDNLVDKYWWMLHNFTCLVGNKVRCVPRKVYLSGSGGIRRNQRQEFLISQVKSKFFRGNRLEYFNNAKYTIEHAHSLQKLLFPPKRLLNDDCGKFLVLGKLLKQLKSEGHRCLLYTQFSKMLDVLENWINYLGLTYIRLDGSTKVDMRQRIVTRFNENNRIFLFISSTRAGGVGLTLTGADTVIFYDTDWNPAMDRQAMDRCHRIGQTREVNVYRLITEHTVEENIWRKQLQKRRLDDIVVDKGKFNTGENWFSSVDVLLTILKEKNVSGEEDIYGKKVLHESETPDDTQHIQAQQSGHSSQAMKLLIEAEDADDSLALKHMSKETESIKNEFQMDFKADLISSIPALVTYCIQYLLKYQTPKLVSQVQDMNIRIQAEEFNSDEKESLHNEESEGYDDEESNSECENTDD</sequence>
<dbReference type="Proteomes" id="UP000031512">
    <property type="component" value="Unassembled WGS sequence"/>
</dbReference>
<dbReference type="eggNOG" id="KOG0391">
    <property type="taxonomic scope" value="Eukaryota"/>
</dbReference>
<dbReference type="InterPro" id="IPR014012">
    <property type="entry name" value="HSA_dom"/>
</dbReference>
<dbReference type="PROSITE" id="PS51192">
    <property type="entry name" value="HELICASE_ATP_BIND_1"/>
    <property type="match status" value="1"/>
</dbReference>
<dbReference type="STRING" id="1537102.L1LGA3"/>
<dbReference type="Pfam" id="PF00176">
    <property type="entry name" value="SNF2-rel_dom"/>
    <property type="match status" value="1"/>
</dbReference>
<dbReference type="EMBL" id="ACOU01000002">
    <property type="protein sequence ID" value="EKX74294.1"/>
    <property type="molecule type" value="Genomic_DNA"/>
</dbReference>
<dbReference type="PROSITE" id="PS50096">
    <property type="entry name" value="IQ"/>
    <property type="match status" value="1"/>
</dbReference>
<dbReference type="SUPFAM" id="SSF52540">
    <property type="entry name" value="P-loop containing nucleoside triphosphate hydrolases"/>
    <property type="match status" value="2"/>
</dbReference>
<dbReference type="FunFam" id="3.40.50.10810:FF:000005">
    <property type="entry name" value="Photoperiod-independent early flowering 1"/>
    <property type="match status" value="1"/>
</dbReference>
<evidence type="ECO:0000256" key="1">
    <source>
        <dbReference type="ARBA" id="ARBA00004123"/>
    </source>
</evidence>
<dbReference type="GO" id="GO:0004386">
    <property type="term" value="F:helicase activity"/>
    <property type="evidence" value="ECO:0007669"/>
    <property type="project" value="UniProtKB-KW"/>
</dbReference>
<evidence type="ECO:0000256" key="4">
    <source>
        <dbReference type="ARBA" id="ARBA00022801"/>
    </source>
</evidence>
<dbReference type="KEGG" id="beq:BEWA_043350"/>